<dbReference type="AlphaFoldDB" id="A0A9Q0DU60"/>
<accession>A0A9Q0DU60</accession>
<dbReference type="Proteomes" id="UP001148018">
    <property type="component" value="Unassembled WGS sequence"/>
</dbReference>
<evidence type="ECO:0000313" key="3">
    <source>
        <dbReference type="Proteomes" id="UP001148018"/>
    </source>
</evidence>
<proteinExistence type="predicted"/>
<sequence length="158" mass="16416">MSSLASLRCVCVCVCGRGGVGGGGVAASPAQQPSLGASPSWFRPAPGGLSRLYPVALKGNDQPGLSCEERRWASQRLDPITLTTPTPHHPLNPTTPTPHHRLNPTPHHLPAPPPKPQAVRAPQTGLVRPPAVSSLCPDVQTAPSGSLDQNKPMSQKSG</sequence>
<feature type="region of interest" description="Disordered" evidence="1">
    <location>
        <begin position="78"/>
        <end position="158"/>
    </location>
</feature>
<feature type="compositionally biased region" description="Polar residues" evidence="1">
    <location>
        <begin position="141"/>
        <end position="158"/>
    </location>
</feature>
<feature type="compositionally biased region" description="Pro residues" evidence="1">
    <location>
        <begin position="87"/>
        <end position="96"/>
    </location>
</feature>
<name>A0A9Q0DU60_9TELE</name>
<reference evidence="2" key="1">
    <citation type="submission" date="2022-07" db="EMBL/GenBank/DDBJ databases">
        <title>Chromosome-level genome of Muraenolepis orangiensis.</title>
        <authorList>
            <person name="Kim J."/>
        </authorList>
    </citation>
    <scope>NUCLEOTIDE SEQUENCE</scope>
    <source>
        <strain evidence="2">KU_S4_2022</strain>
        <tissue evidence="2">Muscle</tissue>
    </source>
</reference>
<feature type="compositionally biased region" description="Pro residues" evidence="1">
    <location>
        <begin position="107"/>
        <end position="116"/>
    </location>
</feature>
<organism evidence="2 3">
    <name type="scientific">Muraenolepis orangiensis</name>
    <name type="common">Patagonian moray cod</name>
    <dbReference type="NCBI Taxonomy" id="630683"/>
    <lineage>
        <taxon>Eukaryota</taxon>
        <taxon>Metazoa</taxon>
        <taxon>Chordata</taxon>
        <taxon>Craniata</taxon>
        <taxon>Vertebrata</taxon>
        <taxon>Euteleostomi</taxon>
        <taxon>Actinopterygii</taxon>
        <taxon>Neopterygii</taxon>
        <taxon>Teleostei</taxon>
        <taxon>Neoteleostei</taxon>
        <taxon>Acanthomorphata</taxon>
        <taxon>Zeiogadaria</taxon>
        <taxon>Gadariae</taxon>
        <taxon>Gadiformes</taxon>
        <taxon>Muraenolepidoidei</taxon>
        <taxon>Muraenolepididae</taxon>
        <taxon>Muraenolepis</taxon>
    </lineage>
</organism>
<protein>
    <submittedName>
        <fullName evidence="2">Uncharacterized protein</fullName>
    </submittedName>
</protein>
<dbReference type="EMBL" id="JANIIK010000112">
    <property type="protein sequence ID" value="KAJ3593643.1"/>
    <property type="molecule type" value="Genomic_DNA"/>
</dbReference>
<evidence type="ECO:0000256" key="1">
    <source>
        <dbReference type="SAM" id="MobiDB-lite"/>
    </source>
</evidence>
<gene>
    <name evidence="2" type="ORF">NHX12_005977</name>
</gene>
<keyword evidence="3" id="KW-1185">Reference proteome</keyword>
<evidence type="ECO:0000313" key="2">
    <source>
        <dbReference type="EMBL" id="KAJ3593643.1"/>
    </source>
</evidence>
<comment type="caution">
    <text evidence="2">The sequence shown here is derived from an EMBL/GenBank/DDBJ whole genome shotgun (WGS) entry which is preliminary data.</text>
</comment>